<dbReference type="GO" id="GO:0016020">
    <property type="term" value="C:membrane"/>
    <property type="evidence" value="ECO:0007669"/>
    <property type="project" value="TreeGrafter"/>
</dbReference>
<dbReference type="EMBL" id="AKHW03002918">
    <property type="protein sequence ID" value="KYO36761.1"/>
    <property type="molecule type" value="Genomic_DNA"/>
</dbReference>
<keyword evidence="2" id="KW-1133">Transmembrane helix</keyword>
<protein>
    <submittedName>
        <fullName evidence="3">Uncharacterized protein</fullName>
    </submittedName>
</protein>
<dbReference type="GO" id="GO:0005576">
    <property type="term" value="C:extracellular region"/>
    <property type="evidence" value="ECO:0007669"/>
    <property type="project" value="InterPro"/>
</dbReference>
<proteinExistence type="inferred from homology"/>
<dbReference type="GO" id="GO:0006869">
    <property type="term" value="P:lipid transport"/>
    <property type="evidence" value="ECO:0007669"/>
    <property type="project" value="InterPro"/>
</dbReference>
<dbReference type="InterPro" id="IPR008405">
    <property type="entry name" value="ApoL"/>
</dbReference>
<keyword evidence="4" id="KW-1185">Reference proteome</keyword>
<dbReference type="Proteomes" id="UP000050525">
    <property type="component" value="Unassembled WGS sequence"/>
</dbReference>
<sequence length="152" mass="16018">MANAVDEAHRKARIANVARGTLGIVGCVSTFGASLAVSLIGLSISTARGLTSTAATTTNMVKSQVNKEEINELLGQCQAEVQVIQQYTEDISVRVQKAAEDAINSDPMPEIPQIRAGAGHAVLNTMKMVKAEELLANSGCPASSRKGSWSHR</sequence>
<evidence type="ECO:0000256" key="1">
    <source>
        <dbReference type="ARBA" id="ARBA00010090"/>
    </source>
</evidence>
<gene>
    <name evidence="3" type="ORF">Y1Q_0010244</name>
</gene>
<dbReference type="AlphaFoldDB" id="A0A151NIX1"/>
<keyword evidence="2" id="KW-0472">Membrane</keyword>
<reference evidence="3 4" key="1">
    <citation type="journal article" date="2012" name="Genome Biol.">
        <title>Sequencing three crocodilian genomes to illuminate the evolution of archosaurs and amniotes.</title>
        <authorList>
            <person name="St John J.A."/>
            <person name="Braun E.L."/>
            <person name="Isberg S.R."/>
            <person name="Miles L.G."/>
            <person name="Chong A.Y."/>
            <person name="Gongora J."/>
            <person name="Dalzell P."/>
            <person name="Moran C."/>
            <person name="Bed'hom B."/>
            <person name="Abzhanov A."/>
            <person name="Burgess S.C."/>
            <person name="Cooksey A.M."/>
            <person name="Castoe T.A."/>
            <person name="Crawford N.G."/>
            <person name="Densmore L.D."/>
            <person name="Drew J.C."/>
            <person name="Edwards S.V."/>
            <person name="Faircloth B.C."/>
            <person name="Fujita M.K."/>
            <person name="Greenwold M.J."/>
            <person name="Hoffmann F.G."/>
            <person name="Howard J.M."/>
            <person name="Iguchi T."/>
            <person name="Janes D.E."/>
            <person name="Khan S.Y."/>
            <person name="Kohno S."/>
            <person name="de Koning A.J."/>
            <person name="Lance S.L."/>
            <person name="McCarthy F.M."/>
            <person name="McCormack J.E."/>
            <person name="Merchant M.E."/>
            <person name="Peterson D.G."/>
            <person name="Pollock D.D."/>
            <person name="Pourmand N."/>
            <person name="Raney B.J."/>
            <person name="Roessler K.A."/>
            <person name="Sanford J.R."/>
            <person name="Sawyer R.H."/>
            <person name="Schmidt C.J."/>
            <person name="Triplett E.W."/>
            <person name="Tuberville T.D."/>
            <person name="Venegas-Anaya M."/>
            <person name="Howard J.T."/>
            <person name="Jarvis E.D."/>
            <person name="Guillette L.J.Jr."/>
            <person name="Glenn T.C."/>
            <person name="Green R.E."/>
            <person name="Ray D.A."/>
        </authorList>
    </citation>
    <scope>NUCLEOTIDE SEQUENCE [LARGE SCALE GENOMIC DNA]</scope>
    <source>
        <strain evidence="3">KSC_2009_1</strain>
    </source>
</reference>
<feature type="transmembrane region" description="Helical" evidence="2">
    <location>
        <begin position="21"/>
        <end position="44"/>
    </location>
</feature>
<dbReference type="STRING" id="8496.A0A151NIX1"/>
<dbReference type="PANTHER" id="PTHR14096">
    <property type="entry name" value="APOLIPOPROTEIN L"/>
    <property type="match status" value="1"/>
</dbReference>
<evidence type="ECO:0000313" key="3">
    <source>
        <dbReference type="EMBL" id="KYO36761.1"/>
    </source>
</evidence>
<evidence type="ECO:0000313" key="4">
    <source>
        <dbReference type="Proteomes" id="UP000050525"/>
    </source>
</evidence>
<comment type="caution">
    <text evidence="3">The sequence shown here is derived from an EMBL/GenBank/DDBJ whole genome shotgun (WGS) entry which is preliminary data.</text>
</comment>
<dbReference type="GO" id="GO:0008289">
    <property type="term" value="F:lipid binding"/>
    <property type="evidence" value="ECO:0007669"/>
    <property type="project" value="InterPro"/>
</dbReference>
<comment type="similarity">
    <text evidence="1">Belongs to the apolipoprotein L family.</text>
</comment>
<dbReference type="GO" id="GO:0042157">
    <property type="term" value="P:lipoprotein metabolic process"/>
    <property type="evidence" value="ECO:0007669"/>
    <property type="project" value="InterPro"/>
</dbReference>
<accession>A0A151NIX1</accession>
<organism evidence="3 4">
    <name type="scientific">Alligator mississippiensis</name>
    <name type="common">American alligator</name>
    <dbReference type="NCBI Taxonomy" id="8496"/>
    <lineage>
        <taxon>Eukaryota</taxon>
        <taxon>Metazoa</taxon>
        <taxon>Chordata</taxon>
        <taxon>Craniata</taxon>
        <taxon>Vertebrata</taxon>
        <taxon>Euteleostomi</taxon>
        <taxon>Archelosauria</taxon>
        <taxon>Archosauria</taxon>
        <taxon>Crocodylia</taxon>
        <taxon>Alligatoridae</taxon>
        <taxon>Alligatorinae</taxon>
        <taxon>Alligator</taxon>
    </lineage>
</organism>
<evidence type="ECO:0000256" key="2">
    <source>
        <dbReference type="SAM" id="Phobius"/>
    </source>
</evidence>
<name>A0A151NIX1_ALLMI</name>
<keyword evidence="2" id="KW-0812">Transmembrane</keyword>
<dbReference type="PANTHER" id="PTHR14096:SF28">
    <property type="entry name" value="APOLIPOPROTEIN L, 1-RELATED"/>
    <property type="match status" value="1"/>
</dbReference>